<accession>A0AA85JXR3</accession>
<reference evidence="3" key="2">
    <citation type="submission" date="2023-11" db="UniProtKB">
        <authorList>
            <consortium name="WormBaseParasite"/>
        </authorList>
    </citation>
    <scope>IDENTIFICATION</scope>
</reference>
<evidence type="ECO:0000313" key="2">
    <source>
        <dbReference type="Proteomes" id="UP000050795"/>
    </source>
</evidence>
<organism evidence="2 3">
    <name type="scientific">Trichobilharzia regenti</name>
    <name type="common">Nasal bird schistosome</name>
    <dbReference type="NCBI Taxonomy" id="157069"/>
    <lineage>
        <taxon>Eukaryota</taxon>
        <taxon>Metazoa</taxon>
        <taxon>Spiralia</taxon>
        <taxon>Lophotrochozoa</taxon>
        <taxon>Platyhelminthes</taxon>
        <taxon>Trematoda</taxon>
        <taxon>Digenea</taxon>
        <taxon>Strigeidida</taxon>
        <taxon>Schistosomatoidea</taxon>
        <taxon>Schistosomatidae</taxon>
        <taxon>Trichobilharzia</taxon>
    </lineage>
</organism>
<protein>
    <submittedName>
        <fullName evidence="3">Uncharacterized protein</fullName>
    </submittedName>
</protein>
<feature type="compositionally biased region" description="Polar residues" evidence="1">
    <location>
        <begin position="595"/>
        <end position="610"/>
    </location>
</feature>
<evidence type="ECO:0000256" key="1">
    <source>
        <dbReference type="SAM" id="MobiDB-lite"/>
    </source>
</evidence>
<feature type="region of interest" description="Disordered" evidence="1">
    <location>
        <begin position="517"/>
        <end position="610"/>
    </location>
</feature>
<dbReference type="WBParaSite" id="TREG1_48200.1">
    <property type="protein sequence ID" value="TREG1_48200.1"/>
    <property type="gene ID" value="TREG1_48200"/>
</dbReference>
<name>A0AA85JXR3_TRIRE</name>
<feature type="compositionally biased region" description="Basic and acidic residues" evidence="1">
    <location>
        <begin position="550"/>
        <end position="559"/>
    </location>
</feature>
<sequence>MSESEILEEDSLNEINSGQESDSEEINQKKKHENYYSLNTNTRNNNNGYTTTNSLLDFSDDNNDMLVFSSENYNLFANTMKKNDEFTQSQSVPPLNLLSEDGSIIEATESCKEAFDIDLRAKCHTPYSPEGRVTQSKDENISTHWNHCSEKLQKLRLEKNNSGNGSKSPPTTLKKNYQYGEPIMVGEDLIGRQLIYKKKTKTKLNFIASNKLNIRQGNVRSCSKTYGQLYKVKSQLQQSGSSKALGHYDLSPCPTSKMTMNDREYFQSDPVLFTHGTLLNDEEDDMYAMRYNSTLRLPLSPPPSSTYSQTKLLPNIIEPLFVFNTEDNFRRENYSVNQPTESYWQMQEANEQFMAKHSSNNNQIENGGKSVNGISYPTSASGVFRMGILQQAELAKAHRQFCHKYHSSSAAPPVRTRLHALCSPQLNADQAIQTHFESNNKLSINKYSYTSRNSYNQKPSVRHLQTQQRYTYKDYSLLPSMQSKSRGLGPDTDNDEYRLKLARKIRQDLYSEHIRKLQRKSKTKSLHPENGVQSNGPCDSHCDSSTNDNNHNKQSEGKVDQGANHCSTENHPTQDVGNKSTDQNGHVNDDHENESTCQNGCVPSVSQSKSDNFHLTPLSNYLSSRNAKNVECRTGTARSSALSKEDLEKAKAAEKRLAMLSYAQHVRKQLHDQIHSSQSSSNALKQKQKCKKNMGSLGEWKSFSKSDVELSEMLRRHEEYRKRCEEIQKSLRIEV</sequence>
<dbReference type="Proteomes" id="UP000050795">
    <property type="component" value="Unassembled WGS sequence"/>
</dbReference>
<evidence type="ECO:0000313" key="3">
    <source>
        <dbReference type="WBParaSite" id="TREG1_48200.1"/>
    </source>
</evidence>
<feature type="compositionally biased region" description="Polar residues" evidence="1">
    <location>
        <begin position="531"/>
        <end position="549"/>
    </location>
</feature>
<keyword evidence="2" id="KW-1185">Reference proteome</keyword>
<feature type="compositionally biased region" description="Polar residues" evidence="1">
    <location>
        <begin position="564"/>
        <end position="586"/>
    </location>
</feature>
<dbReference type="AlphaFoldDB" id="A0AA85JXR3"/>
<reference evidence="2" key="1">
    <citation type="submission" date="2022-06" db="EMBL/GenBank/DDBJ databases">
        <authorList>
            <person name="Berger JAMES D."/>
            <person name="Berger JAMES D."/>
        </authorList>
    </citation>
    <scope>NUCLEOTIDE SEQUENCE [LARGE SCALE GENOMIC DNA]</scope>
</reference>
<proteinExistence type="predicted"/>
<feature type="compositionally biased region" description="Acidic residues" evidence="1">
    <location>
        <begin position="1"/>
        <end position="12"/>
    </location>
</feature>
<feature type="region of interest" description="Disordered" evidence="1">
    <location>
        <begin position="474"/>
        <end position="495"/>
    </location>
</feature>
<feature type="region of interest" description="Disordered" evidence="1">
    <location>
        <begin position="1"/>
        <end position="29"/>
    </location>
</feature>